<name>A0A953NDX0_9BURK</name>
<feature type="transmembrane region" description="Helical" evidence="1">
    <location>
        <begin position="25"/>
        <end position="43"/>
    </location>
</feature>
<dbReference type="GO" id="GO:0015628">
    <property type="term" value="P:protein secretion by the type II secretion system"/>
    <property type="evidence" value="ECO:0007669"/>
    <property type="project" value="InterPro"/>
</dbReference>
<sequence>MTNTVLSPAIKETLLRIFKQLPPKIIIGIGALLMLGVCWSLLVQPLQQTLELRLQRYPTQLMSIQELNRTLLNYKDKSVRIPSLSESELSVLQQKLFSEGVKFTLTRVETTDLVRLELKIDEIEFSRWLELVVDFRKNNGLYASDVVIKKIDRVGVIQLNATLVQVR</sequence>
<keyword evidence="1" id="KW-0812">Transmembrane</keyword>
<organism evidence="2 3">
    <name type="scientific">Zwartia hollandica</name>
    <dbReference type="NCBI Taxonomy" id="324606"/>
    <lineage>
        <taxon>Bacteria</taxon>
        <taxon>Pseudomonadati</taxon>
        <taxon>Pseudomonadota</taxon>
        <taxon>Betaproteobacteria</taxon>
        <taxon>Burkholderiales</taxon>
        <taxon>Alcaligenaceae</taxon>
        <taxon>Zwartia</taxon>
    </lineage>
</organism>
<dbReference type="Pfam" id="PF04612">
    <property type="entry name" value="T2SSM"/>
    <property type="match status" value="1"/>
</dbReference>
<accession>A0A953NDX0</accession>
<dbReference type="RefSeq" id="WP_259662253.1">
    <property type="nucleotide sequence ID" value="NZ_JAHXRI010000025.1"/>
</dbReference>
<keyword evidence="1" id="KW-0472">Membrane</keyword>
<comment type="caution">
    <text evidence="2">The sequence shown here is derived from an EMBL/GenBank/DDBJ whole genome shotgun (WGS) entry which is preliminary data.</text>
</comment>
<gene>
    <name evidence="2" type="ORF">KZZ10_14440</name>
</gene>
<dbReference type="Proteomes" id="UP000739565">
    <property type="component" value="Unassembled WGS sequence"/>
</dbReference>
<protein>
    <submittedName>
        <fullName evidence="2">Type II secretion system protein M</fullName>
    </submittedName>
</protein>
<evidence type="ECO:0000313" key="2">
    <source>
        <dbReference type="EMBL" id="MBZ1351839.1"/>
    </source>
</evidence>
<dbReference type="GO" id="GO:0015627">
    <property type="term" value="C:type II protein secretion system complex"/>
    <property type="evidence" value="ECO:0007669"/>
    <property type="project" value="InterPro"/>
</dbReference>
<keyword evidence="3" id="KW-1185">Reference proteome</keyword>
<keyword evidence="1" id="KW-1133">Transmembrane helix</keyword>
<dbReference type="EMBL" id="JAHXRI010000025">
    <property type="protein sequence ID" value="MBZ1351839.1"/>
    <property type="molecule type" value="Genomic_DNA"/>
</dbReference>
<evidence type="ECO:0000313" key="3">
    <source>
        <dbReference type="Proteomes" id="UP000739565"/>
    </source>
</evidence>
<reference evidence="2" key="1">
    <citation type="submission" date="2021-07" db="EMBL/GenBank/DDBJ databases">
        <title>New genus and species of the family Alcaligenaceae.</title>
        <authorList>
            <person name="Hahn M.W."/>
        </authorList>
    </citation>
    <scope>NUCLEOTIDE SEQUENCE</scope>
    <source>
        <strain evidence="2">LF4-65</strain>
    </source>
</reference>
<dbReference type="InterPro" id="IPR007690">
    <property type="entry name" value="T2SS_GspM"/>
</dbReference>
<evidence type="ECO:0000256" key="1">
    <source>
        <dbReference type="SAM" id="Phobius"/>
    </source>
</evidence>
<dbReference type="AlphaFoldDB" id="A0A953NDX0"/>
<proteinExistence type="predicted"/>